<evidence type="ECO:0000256" key="6">
    <source>
        <dbReference type="SAM" id="MobiDB-lite"/>
    </source>
</evidence>
<dbReference type="Gene3D" id="3.20.20.70">
    <property type="entry name" value="Aldolase class I"/>
    <property type="match status" value="2"/>
</dbReference>
<feature type="region of interest" description="Disordered" evidence="6">
    <location>
        <begin position="1"/>
        <end position="39"/>
    </location>
</feature>
<name>A0ABR0VWM7_REHGL</name>
<protein>
    <recommendedName>
        <fullName evidence="7">NADH:flavin oxidoreductase/NADH oxidase N-terminal domain-containing protein</fullName>
    </recommendedName>
</protein>
<dbReference type="Proteomes" id="UP001318860">
    <property type="component" value="Unassembled WGS sequence"/>
</dbReference>
<dbReference type="InterPro" id="IPR013785">
    <property type="entry name" value="Aldolase_TIM"/>
</dbReference>
<dbReference type="InterPro" id="IPR001155">
    <property type="entry name" value="OxRdtase_FMN_N"/>
</dbReference>
<dbReference type="InterPro" id="IPR045247">
    <property type="entry name" value="Oye-like"/>
</dbReference>
<evidence type="ECO:0000256" key="1">
    <source>
        <dbReference type="ARBA" id="ARBA00001917"/>
    </source>
</evidence>
<gene>
    <name evidence="8" type="ORF">DH2020_026582</name>
</gene>
<dbReference type="PANTHER" id="PTHR22893:SF112">
    <property type="entry name" value="12-OXOPHYTODIENOATE REDUCTASE 3"/>
    <property type="match status" value="1"/>
</dbReference>
<evidence type="ECO:0000313" key="9">
    <source>
        <dbReference type="Proteomes" id="UP001318860"/>
    </source>
</evidence>
<feature type="compositionally biased region" description="Polar residues" evidence="6">
    <location>
        <begin position="21"/>
        <end position="39"/>
    </location>
</feature>
<evidence type="ECO:0000256" key="5">
    <source>
        <dbReference type="ARBA" id="ARBA00022857"/>
    </source>
</evidence>
<dbReference type="SUPFAM" id="SSF51395">
    <property type="entry name" value="FMN-linked oxidoreductases"/>
    <property type="match status" value="1"/>
</dbReference>
<dbReference type="Pfam" id="PF00724">
    <property type="entry name" value="Oxidored_FMN"/>
    <property type="match status" value="1"/>
</dbReference>
<feature type="domain" description="NADH:flavin oxidoreductase/NADH oxidase N-terminal" evidence="7">
    <location>
        <begin position="57"/>
        <end position="165"/>
    </location>
</feature>
<keyword evidence="5" id="KW-0521">NADP</keyword>
<evidence type="ECO:0000259" key="7">
    <source>
        <dbReference type="Pfam" id="PF00724"/>
    </source>
</evidence>
<keyword evidence="3" id="KW-0285">Flavoprotein</keyword>
<accession>A0ABR0VWM7</accession>
<evidence type="ECO:0000313" key="8">
    <source>
        <dbReference type="EMBL" id="KAK6139678.1"/>
    </source>
</evidence>
<comment type="caution">
    <text evidence="8">The sequence shown here is derived from an EMBL/GenBank/DDBJ whole genome shotgun (WGS) entry which is preliminary data.</text>
</comment>
<feature type="region of interest" description="Disordered" evidence="6">
    <location>
        <begin position="365"/>
        <end position="409"/>
    </location>
</feature>
<evidence type="ECO:0000256" key="4">
    <source>
        <dbReference type="ARBA" id="ARBA00022643"/>
    </source>
</evidence>
<comment type="cofactor">
    <cofactor evidence="1">
        <name>FMN</name>
        <dbReference type="ChEBI" id="CHEBI:58210"/>
    </cofactor>
</comment>
<evidence type="ECO:0000256" key="2">
    <source>
        <dbReference type="ARBA" id="ARBA00005979"/>
    </source>
</evidence>
<evidence type="ECO:0000256" key="3">
    <source>
        <dbReference type="ARBA" id="ARBA00022630"/>
    </source>
</evidence>
<organism evidence="8 9">
    <name type="scientific">Rehmannia glutinosa</name>
    <name type="common">Chinese foxglove</name>
    <dbReference type="NCBI Taxonomy" id="99300"/>
    <lineage>
        <taxon>Eukaryota</taxon>
        <taxon>Viridiplantae</taxon>
        <taxon>Streptophyta</taxon>
        <taxon>Embryophyta</taxon>
        <taxon>Tracheophyta</taxon>
        <taxon>Spermatophyta</taxon>
        <taxon>Magnoliopsida</taxon>
        <taxon>eudicotyledons</taxon>
        <taxon>Gunneridae</taxon>
        <taxon>Pentapetalae</taxon>
        <taxon>asterids</taxon>
        <taxon>lamiids</taxon>
        <taxon>Lamiales</taxon>
        <taxon>Orobanchaceae</taxon>
        <taxon>Rehmannieae</taxon>
        <taxon>Rehmannia</taxon>
    </lineage>
</organism>
<keyword evidence="9" id="KW-1185">Reference proteome</keyword>
<sequence>MPSCHTSRWQDVMMGGAGSDDQMQSTEQHTQLRPSSVLHSKSHKWRISHHRGHHDLPTAAGFPHVPGIFNKEQVEAWKKVVDAVHAKGAVIFCQLWHVGRASHQALQPGGITPVSSTDKPISKRWRVLMPDGSHEIYPKPRKLDTYEIPELVQHYRQAAINAIEAVVSAVGAGRVGVRISPAIDHLDAMDSDPLSLGSAVIERLNKLQTDCGSKLTYLHVTQPRYTAYGQTESGRHGSADEEARFMRTWRRAYQGTFICSGGFTRQLGIEAVAEGDADLVAYGRLFISNPDLVLRLKLNAPLNRYVRATFYTHDPVVGYTDYPFLKNDTEIFSPEAMIPELRWTRMYTWQHKSCGQRLLTWTDQTTTSRAGDQSKLGRPAKGACRDQRNPALEVNGSRVEDSVADQYAT</sequence>
<reference evidence="8 9" key="1">
    <citation type="journal article" date="2021" name="Comput. Struct. Biotechnol. J.">
        <title>De novo genome assembly of the potent medicinal plant Rehmannia glutinosa using nanopore technology.</title>
        <authorList>
            <person name="Ma L."/>
            <person name="Dong C."/>
            <person name="Song C."/>
            <person name="Wang X."/>
            <person name="Zheng X."/>
            <person name="Niu Y."/>
            <person name="Chen S."/>
            <person name="Feng W."/>
        </authorList>
    </citation>
    <scope>NUCLEOTIDE SEQUENCE [LARGE SCALE GENOMIC DNA]</scope>
    <source>
        <strain evidence="8">DH-2019</strain>
    </source>
</reference>
<dbReference type="EMBL" id="JABTTQ020000371">
    <property type="protein sequence ID" value="KAK6139678.1"/>
    <property type="molecule type" value="Genomic_DNA"/>
</dbReference>
<comment type="similarity">
    <text evidence="2">Belongs to the NADH:flavin oxidoreductase/NADH oxidase family.</text>
</comment>
<keyword evidence="4" id="KW-0288">FMN</keyword>
<proteinExistence type="inferred from homology"/>
<dbReference type="PANTHER" id="PTHR22893">
    <property type="entry name" value="NADH OXIDOREDUCTASE-RELATED"/>
    <property type="match status" value="1"/>
</dbReference>